<gene>
    <name evidence="1" type="ORF">LV84_02131</name>
</gene>
<proteinExistence type="predicted"/>
<name>A0A2W7RF35_9BACT</name>
<accession>A0A2W7RF35</accession>
<evidence type="ECO:0000313" key="1">
    <source>
        <dbReference type="EMBL" id="PZX57000.1"/>
    </source>
</evidence>
<reference evidence="1 2" key="1">
    <citation type="submission" date="2018-06" db="EMBL/GenBank/DDBJ databases">
        <title>Genomic Encyclopedia of Archaeal and Bacterial Type Strains, Phase II (KMG-II): from individual species to whole genera.</title>
        <authorList>
            <person name="Goeker M."/>
        </authorList>
    </citation>
    <scope>NUCLEOTIDE SEQUENCE [LARGE SCALE GENOMIC DNA]</scope>
    <source>
        <strain evidence="1 2">DSM 22686</strain>
    </source>
</reference>
<organism evidence="1 2">
    <name type="scientific">Algoriphagus ratkowskyi</name>
    <dbReference type="NCBI Taxonomy" id="57028"/>
    <lineage>
        <taxon>Bacteria</taxon>
        <taxon>Pseudomonadati</taxon>
        <taxon>Bacteroidota</taxon>
        <taxon>Cytophagia</taxon>
        <taxon>Cytophagales</taxon>
        <taxon>Cyclobacteriaceae</taxon>
        <taxon>Algoriphagus</taxon>
    </lineage>
</organism>
<comment type="caution">
    <text evidence="1">The sequence shown here is derived from an EMBL/GenBank/DDBJ whole genome shotgun (WGS) entry which is preliminary data.</text>
</comment>
<dbReference type="Proteomes" id="UP000249115">
    <property type="component" value="Unassembled WGS sequence"/>
</dbReference>
<evidence type="ECO:0000313" key="2">
    <source>
        <dbReference type="Proteomes" id="UP000249115"/>
    </source>
</evidence>
<dbReference type="EMBL" id="QKZU01000007">
    <property type="protein sequence ID" value="PZX57000.1"/>
    <property type="molecule type" value="Genomic_DNA"/>
</dbReference>
<dbReference type="AlphaFoldDB" id="A0A2W7RF35"/>
<sequence>MRLFLIRISLLKKPNFKSHKLIYLIKVSNIHFLTFYETANVHFGYARVYDLSSVIFKIITFF</sequence>
<protein>
    <submittedName>
        <fullName evidence="1">Uncharacterized protein</fullName>
    </submittedName>
</protein>